<dbReference type="Pfam" id="PF00001">
    <property type="entry name" value="7tm_1"/>
    <property type="match status" value="1"/>
</dbReference>
<reference evidence="11" key="1">
    <citation type="journal article" date="2021" name="Mol. Ecol. Resour.">
        <title>Apolygus lucorum genome provides insights into omnivorousness and mesophyll feeding.</title>
        <authorList>
            <person name="Liu Y."/>
            <person name="Liu H."/>
            <person name="Wang H."/>
            <person name="Huang T."/>
            <person name="Liu B."/>
            <person name="Yang B."/>
            <person name="Yin L."/>
            <person name="Li B."/>
            <person name="Zhang Y."/>
            <person name="Zhang S."/>
            <person name="Jiang F."/>
            <person name="Zhang X."/>
            <person name="Ren Y."/>
            <person name="Wang B."/>
            <person name="Wang S."/>
            <person name="Lu Y."/>
            <person name="Wu K."/>
            <person name="Fan W."/>
            <person name="Wang G."/>
        </authorList>
    </citation>
    <scope>NUCLEOTIDE SEQUENCE</scope>
    <source>
        <strain evidence="11">12Hb</strain>
    </source>
</reference>
<feature type="domain" description="G-protein coupled receptors family 1 profile" evidence="10">
    <location>
        <begin position="1"/>
        <end position="161"/>
    </location>
</feature>
<evidence type="ECO:0000256" key="6">
    <source>
        <dbReference type="ARBA" id="ARBA00023136"/>
    </source>
</evidence>
<dbReference type="PROSITE" id="PS50262">
    <property type="entry name" value="G_PROTEIN_RECEP_F1_2"/>
    <property type="match status" value="1"/>
</dbReference>
<feature type="transmembrane region" description="Helical" evidence="9">
    <location>
        <begin position="97"/>
        <end position="118"/>
    </location>
</feature>
<evidence type="ECO:0000256" key="9">
    <source>
        <dbReference type="SAM" id="Phobius"/>
    </source>
</evidence>
<keyword evidence="8" id="KW-0807">Transducer</keyword>
<dbReference type="PANTHER" id="PTHR24241:SF193">
    <property type="entry name" value="G-PROTEIN COUPLED RECEPTORS FAMILY 1 PROFILE DOMAIN-CONTAINING PROTEIN"/>
    <property type="match status" value="1"/>
</dbReference>
<keyword evidence="8" id="KW-0297">G-protein coupled receptor</keyword>
<evidence type="ECO:0000256" key="5">
    <source>
        <dbReference type="ARBA" id="ARBA00022989"/>
    </source>
</evidence>
<dbReference type="GO" id="GO:0042277">
    <property type="term" value="F:peptide binding"/>
    <property type="evidence" value="ECO:0007669"/>
    <property type="project" value="TreeGrafter"/>
</dbReference>
<dbReference type="GO" id="GO:0005886">
    <property type="term" value="C:plasma membrane"/>
    <property type="evidence" value="ECO:0007669"/>
    <property type="project" value="UniProtKB-SubCell"/>
</dbReference>
<dbReference type="PROSITE" id="PS00237">
    <property type="entry name" value="G_PROTEIN_RECEP_F1_1"/>
    <property type="match status" value="1"/>
</dbReference>
<evidence type="ECO:0000313" key="11">
    <source>
        <dbReference type="EMBL" id="KAF6202753.1"/>
    </source>
</evidence>
<organism evidence="11 12">
    <name type="scientific">Apolygus lucorum</name>
    <name type="common">Small green plant bug</name>
    <name type="synonym">Lygocoris lucorum</name>
    <dbReference type="NCBI Taxonomy" id="248454"/>
    <lineage>
        <taxon>Eukaryota</taxon>
        <taxon>Metazoa</taxon>
        <taxon>Ecdysozoa</taxon>
        <taxon>Arthropoda</taxon>
        <taxon>Hexapoda</taxon>
        <taxon>Insecta</taxon>
        <taxon>Pterygota</taxon>
        <taxon>Neoptera</taxon>
        <taxon>Paraneoptera</taxon>
        <taxon>Hemiptera</taxon>
        <taxon>Heteroptera</taxon>
        <taxon>Panheteroptera</taxon>
        <taxon>Cimicomorpha</taxon>
        <taxon>Miridae</taxon>
        <taxon>Mirini</taxon>
        <taxon>Apolygus</taxon>
    </lineage>
</organism>
<dbReference type="Gene3D" id="1.20.1070.10">
    <property type="entry name" value="Rhodopsin 7-helix transmembrane proteins"/>
    <property type="match status" value="1"/>
</dbReference>
<keyword evidence="5 9" id="KW-1133">Transmembrane helix</keyword>
<keyword evidence="7 8" id="KW-0675">Receptor</keyword>
<keyword evidence="6 9" id="KW-0472">Membrane</keyword>
<dbReference type="InterPro" id="IPR017452">
    <property type="entry name" value="GPCR_Rhodpsn_7TM"/>
</dbReference>
<feature type="transmembrane region" description="Helical" evidence="9">
    <location>
        <begin position="49"/>
        <end position="71"/>
    </location>
</feature>
<accession>A0A8S9X1C6</accession>
<evidence type="ECO:0000256" key="7">
    <source>
        <dbReference type="ARBA" id="ARBA00023170"/>
    </source>
</evidence>
<dbReference type="Proteomes" id="UP000466442">
    <property type="component" value="Unassembled WGS sequence"/>
</dbReference>
<dbReference type="InterPro" id="IPR000276">
    <property type="entry name" value="GPCR_Rhodpsn"/>
</dbReference>
<evidence type="ECO:0000313" key="12">
    <source>
        <dbReference type="Proteomes" id="UP000466442"/>
    </source>
</evidence>
<dbReference type="OrthoDB" id="2132067at2759"/>
<keyword evidence="3" id="KW-1003">Cell membrane</keyword>
<evidence type="ECO:0000256" key="8">
    <source>
        <dbReference type="RuleBase" id="RU000688"/>
    </source>
</evidence>
<comment type="caution">
    <text evidence="11">The sequence shown here is derived from an EMBL/GenBank/DDBJ whole genome shotgun (WGS) entry which is preliminary data.</text>
</comment>
<gene>
    <name evidence="11" type="ORF">GE061_003155</name>
</gene>
<name>A0A8S9X1C6_APOLU</name>
<keyword evidence="4 8" id="KW-0812">Transmembrane</keyword>
<evidence type="ECO:0000259" key="10">
    <source>
        <dbReference type="PROSITE" id="PS50262"/>
    </source>
</evidence>
<dbReference type="AlphaFoldDB" id="A0A8S9X1C6"/>
<keyword evidence="12" id="KW-1185">Reference proteome</keyword>
<evidence type="ECO:0000256" key="4">
    <source>
        <dbReference type="ARBA" id="ARBA00022692"/>
    </source>
</evidence>
<dbReference type="SUPFAM" id="SSF81321">
    <property type="entry name" value="Family A G protein-coupled receptor-like"/>
    <property type="match status" value="1"/>
</dbReference>
<dbReference type="PRINTS" id="PR00237">
    <property type="entry name" value="GPCRRHODOPSN"/>
</dbReference>
<evidence type="ECO:0000256" key="1">
    <source>
        <dbReference type="ARBA" id="ARBA00004651"/>
    </source>
</evidence>
<evidence type="ECO:0000256" key="3">
    <source>
        <dbReference type="ARBA" id="ARBA00022475"/>
    </source>
</evidence>
<protein>
    <recommendedName>
        <fullName evidence="10">G-protein coupled receptors family 1 profile domain-containing protein</fullName>
    </recommendedName>
</protein>
<sequence length="235" mass="27550">MCKLIHYAQNVSAICSVFTLTAMSVERYYAIVHPMKAKYVCTIRQARKIIISTWVSSFLLAIPILFLQVHLEVGYIKKGYWCVTNLEWPLARKMHEVYMLIIVLVIPVCVMTITYSAICREICKVAQRRYHMTSAKGNLTFESFPLSSKKTTKIKTKTTKVRLDEENVTLKQQSTSYKSEKQELGVYSVNEKIAEGREKWLQHIDRMDDSRLAKQVLLYRPRGYRDRGQRRQRWV</sequence>
<evidence type="ECO:0000256" key="2">
    <source>
        <dbReference type="ARBA" id="ARBA00010663"/>
    </source>
</evidence>
<dbReference type="GO" id="GO:0032870">
    <property type="term" value="P:cellular response to hormone stimulus"/>
    <property type="evidence" value="ECO:0007669"/>
    <property type="project" value="TreeGrafter"/>
</dbReference>
<comment type="similarity">
    <text evidence="2 8">Belongs to the G-protein coupled receptor 1 family.</text>
</comment>
<comment type="subcellular location">
    <subcellularLocation>
        <location evidence="1">Cell membrane</location>
        <topology evidence="1">Multi-pass membrane protein</topology>
    </subcellularLocation>
</comment>
<dbReference type="PANTHER" id="PTHR24241">
    <property type="entry name" value="NEUROPEPTIDE RECEPTOR-RELATED G-PROTEIN COUPLED RECEPTOR"/>
    <property type="match status" value="1"/>
</dbReference>
<dbReference type="GO" id="GO:0004930">
    <property type="term" value="F:G protein-coupled receptor activity"/>
    <property type="evidence" value="ECO:0007669"/>
    <property type="project" value="UniProtKB-KW"/>
</dbReference>
<dbReference type="EMBL" id="WIXP02000011">
    <property type="protein sequence ID" value="KAF6202753.1"/>
    <property type="molecule type" value="Genomic_DNA"/>
</dbReference>
<proteinExistence type="inferred from homology"/>